<evidence type="ECO:0000313" key="2">
    <source>
        <dbReference type="Proteomes" id="UP000555448"/>
    </source>
</evidence>
<evidence type="ECO:0008006" key="3">
    <source>
        <dbReference type="Google" id="ProtNLM"/>
    </source>
</evidence>
<comment type="caution">
    <text evidence="1">The sequence shown here is derived from an EMBL/GenBank/DDBJ whole genome shotgun (WGS) entry which is preliminary data.</text>
</comment>
<dbReference type="AlphaFoldDB" id="A0A7W7KDL9"/>
<protein>
    <recommendedName>
        <fullName evidence="3">Virulence-associated protein E</fullName>
    </recommendedName>
</protein>
<proteinExistence type="predicted"/>
<reference evidence="1 2" key="1">
    <citation type="submission" date="2020-08" db="EMBL/GenBank/DDBJ databases">
        <title>Functional genomics of gut bacteria from endangered species of beetles.</title>
        <authorList>
            <person name="Carlos-Shanley C."/>
        </authorList>
    </citation>
    <scope>NUCLEOTIDE SEQUENCE [LARGE SCALE GENOMIC DNA]</scope>
    <source>
        <strain evidence="1 2">S00245</strain>
    </source>
</reference>
<organism evidence="1 2">
    <name type="scientific">Novosphingobium chloroacetimidivorans</name>
    <dbReference type="NCBI Taxonomy" id="1428314"/>
    <lineage>
        <taxon>Bacteria</taxon>
        <taxon>Pseudomonadati</taxon>
        <taxon>Pseudomonadota</taxon>
        <taxon>Alphaproteobacteria</taxon>
        <taxon>Sphingomonadales</taxon>
        <taxon>Sphingomonadaceae</taxon>
        <taxon>Novosphingobium</taxon>
    </lineage>
</organism>
<sequence length="94" mass="10334">MTLKADRPSQKLVDIVAGLRGVWHRSYAMCLCPAHADGEPSLSLRQSDRGIIVHCFAGCQPEVILRELRLVESALGVPMPEHRRSSGDGDVTRI</sequence>
<dbReference type="Proteomes" id="UP000555448">
    <property type="component" value="Unassembled WGS sequence"/>
</dbReference>
<name>A0A7W7KDL9_9SPHN</name>
<keyword evidence="2" id="KW-1185">Reference proteome</keyword>
<evidence type="ECO:0000313" key="1">
    <source>
        <dbReference type="EMBL" id="MBB4860882.1"/>
    </source>
</evidence>
<dbReference type="EMBL" id="JACHLR010000035">
    <property type="protein sequence ID" value="MBB4860882.1"/>
    <property type="molecule type" value="Genomic_DNA"/>
</dbReference>
<accession>A0A7W7KDL9</accession>
<dbReference type="RefSeq" id="WP_246382227.1">
    <property type="nucleotide sequence ID" value="NZ_JACHLR010000035.1"/>
</dbReference>
<gene>
    <name evidence="1" type="ORF">HNO88_004228</name>
</gene>